<reference evidence="2" key="1">
    <citation type="journal article" date="2015" name="PeerJ">
        <title>First genomic representation of candidate bacterial phylum KSB3 points to enhanced environmental sensing as a trigger of wastewater bulking.</title>
        <authorList>
            <person name="Sekiguchi Y."/>
            <person name="Ohashi A."/>
            <person name="Parks D.H."/>
            <person name="Yamauchi T."/>
            <person name="Tyson G.W."/>
            <person name="Hugenholtz P."/>
        </authorList>
    </citation>
    <scope>NUCLEOTIDE SEQUENCE [LARGE SCALE GENOMIC DNA]</scope>
</reference>
<dbReference type="Proteomes" id="UP000030661">
    <property type="component" value="Unassembled WGS sequence"/>
</dbReference>
<dbReference type="GO" id="GO:0016874">
    <property type="term" value="F:ligase activity"/>
    <property type="evidence" value="ECO:0007669"/>
    <property type="project" value="UniProtKB-KW"/>
</dbReference>
<feature type="domain" description="Flavoprotein" evidence="1">
    <location>
        <begin position="5"/>
        <end position="172"/>
    </location>
</feature>
<keyword evidence="2" id="KW-0436">Ligase</keyword>
<organism evidence="2">
    <name type="scientific">Vecturithrix granuli</name>
    <dbReference type="NCBI Taxonomy" id="1499967"/>
    <lineage>
        <taxon>Bacteria</taxon>
        <taxon>Candidatus Moduliflexota</taxon>
        <taxon>Candidatus Vecturitrichia</taxon>
        <taxon>Candidatus Vecturitrichales</taxon>
        <taxon>Candidatus Vecturitrichaceae</taxon>
        <taxon>Candidatus Vecturithrix</taxon>
    </lineage>
</organism>
<dbReference type="Gene3D" id="3.40.50.1950">
    <property type="entry name" value="Flavin prenyltransferase-like"/>
    <property type="match status" value="1"/>
</dbReference>
<dbReference type="GO" id="GO:0071513">
    <property type="term" value="C:phosphopantothenoylcysteine decarboxylase complex"/>
    <property type="evidence" value="ECO:0007669"/>
    <property type="project" value="TreeGrafter"/>
</dbReference>
<gene>
    <name evidence="2" type="ORF">U27_03628</name>
</gene>
<name>A0A081BWG0_VECG1</name>
<dbReference type="SUPFAM" id="SSF52507">
    <property type="entry name" value="Homo-oligomeric flavin-containing Cys decarboxylases, HFCD"/>
    <property type="match status" value="1"/>
</dbReference>
<dbReference type="InterPro" id="IPR036551">
    <property type="entry name" value="Flavin_trans-like"/>
</dbReference>
<dbReference type="Pfam" id="PF02441">
    <property type="entry name" value="Flavoprotein"/>
    <property type="match status" value="1"/>
</dbReference>
<proteinExistence type="predicted"/>
<keyword evidence="3" id="KW-1185">Reference proteome</keyword>
<accession>A0A081BWG0</accession>
<dbReference type="eggNOG" id="COG0452">
    <property type="taxonomic scope" value="Bacteria"/>
</dbReference>
<protein>
    <submittedName>
        <fullName evidence="2">Phosphopantothenoylcysteine decarboxylase/phosphopantothenate--cysteine ligase</fullName>
    </submittedName>
</protein>
<dbReference type="InterPro" id="IPR003382">
    <property type="entry name" value="Flavoprotein"/>
</dbReference>
<dbReference type="PANTHER" id="PTHR14359:SF6">
    <property type="entry name" value="PHOSPHOPANTOTHENOYLCYSTEINE DECARBOXYLASE"/>
    <property type="match status" value="1"/>
</dbReference>
<dbReference type="STRING" id="1499967.U27_03628"/>
<dbReference type="AlphaFoldDB" id="A0A081BWG0"/>
<dbReference type="GO" id="GO:0010181">
    <property type="term" value="F:FMN binding"/>
    <property type="evidence" value="ECO:0007669"/>
    <property type="project" value="TreeGrafter"/>
</dbReference>
<evidence type="ECO:0000313" key="3">
    <source>
        <dbReference type="Proteomes" id="UP000030661"/>
    </source>
</evidence>
<sequence>MLLGKTVVLGVSGGIAAWQTPEIIGQLQTIMVNVYCIMTKAAAEFITPLTLQVASQNPVAVDQFERRKEWNIAHIALADVADLLLIAPATANIIAKIAHGIADDLLSTTVLATTAPVVIAPAMNPKMYANPATQANLARVREFGYHIVEPEYGKTACGTEGVGRLARIPVIINAVTELLSVQRPIIMQ</sequence>
<evidence type="ECO:0000313" key="2">
    <source>
        <dbReference type="EMBL" id="GAK56665.1"/>
    </source>
</evidence>
<dbReference type="EMBL" id="DF820465">
    <property type="protein sequence ID" value="GAK56665.1"/>
    <property type="molecule type" value="Genomic_DNA"/>
</dbReference>
<dbReference type="GO" id="GO:0015937">
    <property type="term" value="P:coenzyme A biosynthetic process"/>
    <property type="evidence" value="ECO:0007669"/>
    <property type="project" value="TreeGrafter"/>
</dbReference>
<dbReference type="GO" id="GO:0004633">
    <property type="term" value="F:phosphopantothenoylcysteine decarboxylase activity"/>
    <property type="evidence" value="ECO:0007669"/>
    <property type="project" value="TreeGrafter"/>
</dbReference>
<dbReference type="HOGENOM" id="CLU_033319_2_0_0"/>
<evidence type="ECO:0000259" key="1">
    <source>
        <dbReference type="Pfam" id="PF02441"/>
    </source>
</evidence>
<dbReference type="PANTHER" id="PTHR14359">
    <property type="entry name" value="HOMO-OLIGOMERIC FLAVIN CONTAINING CYS DECARBOXYLASE FAMILY"/>
    <property type="match status" value="1"/>
</dbReference>